<evidence type="ECO:0000256" key="2">
    <source>
        <dbReference type="ARBA" id="ARBA00023125"/>
    </source>
</evidence>
<protein>
    <submittedName>
        <fullName evidence="5">GntR family transcriptional regulator</fullName>
    </submittedName>
</protein>
<keyword evidence="6" id="KW-1185">Reference proteome</keyword>
<dbReference type="Gene3D" id="3.40.1410.10">
    <property type="entry name" value="Chorismate lyase-like"/>
    <property type="match status" value="1"/>
</dbReference>
<gene>
    <name evidence="5" type="ORF">ISU02_20940</name>
</gene>
<keyword evidence="3" id="KW-0804">Transcription</keyword>
<reference evidence="5 6" key="1">
    <citation type="submission" date="2020-11" db="EMBL/GenBank/DDBJ databases">
        <title>Fusibacter basophilias sp. nov.</title>
        <authorList>
            <person name="Qiu D."/>
        </authorList>
    </citation>
    <scope>NUCLEOTIDE SEQUENCE [LARGE SCALE GENOMIC DNA]</scope>
    <source>
        <strain evidence="5 6">Q10-2</strain>
    </source>
</reference>
<proteinExistence type="predicted"/>
<dbReference type="CDD" id="cd07377">
    <property type="entry name" value="WHTH_GntR"/>
    <property type="match status" value="1"/>
</dbReference>
<accession>A0ABR9ZZH3</accession>
<dbReference type="Gene3D" id="1.10.10.10">
    <property type="entry name" value="Winged helix-like DNA-binding domain superfamily/Winged helix DNA-binding domain"/>
    <property type="match status" value="1"/>
</dbReference>
<evidence type="ECO:0000256" key="1">
    <source>
        <dbReference type="ARBA" id="ARBA00023015"/>
    </source>
</evidence>
<evidence type="ECO:0000256" key="3">
    <source>
        <dbReference type="ARBA" id="ARBA00023163"/>
    </source>
</evidence>
<dbReference type="SUPFAM" id="SSF46785">
    <property type="entry name" value="Winged helix' DNA-binding domain"/>
    <property type="match status" value="1"/>
</dbReference>
<dbReference type="PROSITE" id="PS50949">
    <property type="entry name" value="HTH_GNTR"/>
    <property type="match status" value="1"/>
</dbReference>
<dbReference type="Pfam" id="PF00392">
    <property type="entry name" value="GntR"/>
    <property type="match status" value="1"/>
</dbReference>
<keyword evidence="1" id="KW-0805">Transcription regulation</keyword>
<dbReference type="InterPro" id="IPR050679">
    <property type="entry name" value="Bact_HTH_transcr_reg"/>
</dbReference>
<evidence type="ECO:0000313" key="6">
    <source>
        <dbReference type="Proteomes" id="UP000614200"/>
    </source>
</evidence>
<keyword evidence="2" id="KW-0238">DNA-binding</keyword>
<dbReference type="InterPro" id="IPR036390">
    <property type="entry name" value="WH_DNA-bd_sf"/>
</dbReference>
<dbReference type="PANTHER" id="PTHR44846:SF1">
    <property type="entry name" value="MANNOSYL-D-GLYCERATE TRANSPORT_METABOLISM SYSTEM REPRESSOR MNGR-RELATED"/>
    <property type="match status" value="1"/>
</dbReference>
<dbReference type="Pfam" id="PF07702">
    <property type="entry name" value="UTRA"/>
    <property type="match status" value="1"/>
</dbReference>
<dbReference type="Proteomes" id="UP000614200">
    <property type="component" value="Unassembled WGS sequence"/>
</dbReference>
<feature type="domain" description="HTH gntR-type" evidence="4">
    <location>
        <begin position="10"/>
        <end position="78"/>
    </location>
</feature>
<sequence>MMDQTHAIEQDMKLEIADYIIGLIQRNQMAAHDRLPSENELAKRFGVNRNTVRRAMDYLKARDRIYAQKGKGLFVAPSQEQIVFPQINNIGFSEIFQNYPYQYESKLLKWSLVRAKAELSRILEIQEGELIYKVKFLRSVQEKPLAVCISRIPQKMVPDLQAHLTLDCSINHILKQVYHYEHPVCKFVTAEAVMPLAKNMKLLEVNESVPMLKQISRFDVPNVGPVEHYTVYARGDRFKLDIQF</sequence>
<dbReference type="InterPro" id="IPR000524">
    <property type="entry name" value="Tscrpt_reg_HTH_GntR"/>
</dbReference>
<organism evidence="5 6">
    <name type="scientific">Fusibacter ferrireducens</name>
    <dbReference type="NCBI Taxonomy" id="2785058"/>
    <lineage>
        <taxon>Bacteria</taxon>
        <taxon>Bacillati</taxon>
        <taxon>Bacillota</taxon>
        <taxon>Clostridia</taxon>
        <taxon>Eubacteriales</taxon>
        <taxon>Eubacteriales Family XII. Incertae Sedis</taxon>
        <taxon>Fusibacter</taxon>
    </lineage>
</organism>
<evidence type="ECO:0000313" key="5">
    <source>
        <dbReference type="EMBL" id="MBF4695568.1"/>
    </source>
</evidence>
<dbReference type="PRINTS" id="PR00035">
    <property type="entry name" value="HTHGNTR"/>
</dbReference>
<dbReference type="InterPro" id="IPR028978">
    <property type="entry name" value="Chorismate_lyase_/UTRA_dom_sf"/>
</dbReference>
<dbReference type="SUPFAM" id="SSF64288">
    <property type="entry name" value="Chorismate lyase-like"/>
    <property type="match status" value="1"/>
</dbReference>
<dbReference type="PANTHER" id="PTHR44846">
    <property type="entry name" value="MANNOSYL-D-GLYCERATE TRANSPORT/METABOLISM SYSTEM REPRESSOR MNGR-RELATED"/>
    <property type="match status" value="1"/>
</dbReference>
<evidence type="ECO:0000259" key="4">
    <source>
        <dbReference type="PROSITE" id="PS50949"/>
    </source>
</evidence>
<comment type="caution">
    <text evidence="5">The sequence shown here is derived from an EMBL/GenBank/DDBJ whole genome shotgun (WGS) entry which is preliminary data.</text>
</comment>
<dbReference type="EMBL" id="JADKNH010000017">
    <property type="protein sequence ID" value="MBF4695568.1"/>
    <property type="molecule type" value="Genomic_DNA"/>
</dbReference>
<dbReference type="SMART" id="SM00345">
    <property type="entry name" value="HTH_GNTR"/>
    <property type="match status" value="1"/>
</dbReference>
<dbReference type="SMART" id="SM00866">
    <property type="entry name" value="UTRA"/>
    <property type="match status" value="1"/>
</dbReference>
<dbReference type="InterPro" id="IPR036388">
    <property type="entry name" value="WH-like_DNA-bd_sf"/>
</dbReference>
<name>A0ABR9ZZH3_9FIRM</name>
<dbReference type="InterPro" id="IPR011663">
    <property type="entry name" value="UTRA"/>
</dbReference>